<dbReference type="Proteomes" id="UP000262882">
    <property type="component" value="Unassembled WGS sequence"/>
</dbReference>
<proteinExistence type="predicted"/>
<evidence type="ECO:0000313" key="3">
    <source>
        <dbReference type="Proteomes" id="UP000262882"/>
    </source>
</evidence>
<evidence type="ECO:0000313" key="2">
    <source>
        <dbReference type="EMBL" id="RFS84664.1"/>
    </source>
</evidence>
<organism evidence="2 3">
    <name type="scientific">Actinomadura spongiicola</name>
    <dbReference type="NCBI Taxonomy" id="2303421"/>
    <lineage>
        <taxon>Bacteria</taxon>
        <taxon>Bacillati</taxon>
        <taxon>Actinomycetota</taxon>
        <taxon>Actinomycetes</taxon>
        <taxon>Streptosporangiales</taxon>
        <taxon>Thermomonosporaceae</taxon>
        <taxon>Actinomadura</taxon>
    </lineage>
</organism>
<name>A0A372GH10_9ACTN</name>
<keyword evidence="3" id="KW-1185">Reference proteome</keyword>
<dbReference type="OrthoDB" id="9798107at2"/>
<dbReference type="EMBL" id="QVNQ01000004">
    <property type="protein sequence ID" value="RFS84664.1"/>
    <property type="molecule type" value="Genomic_DNA"/>
</dbReference>
<evidence type="ECO:0000256" key="1">
    <source>
        <dbReference type="SAM" id="MobiDB-lite"/>
    </source>
</evidence>
<feature type="compositionally biased region" description="Basic and acidic residues" evidence="1">
    <location>
        <begin position="1"/>
        <end position="12"/>
    </location>
</feature>
<reference evidence="2 3" key="1">
    <citation type="submission" date="2018-08" db="EMBL/GenBank/DDBJ databases">
        <title>Actinomadura spongicola sp. nov., isolated from marine sponge Leucetta chagosensis.</title>
        <authorList>
            <person name="Li L."/>
            <person name="Lin H.W."/>
        </authorList>
    </citation>
    <scope>NUCLEOTIDE SEQUENCE [LARGE SCALE GENOMIC DNA]</scope>
    <source>
        <strain evidence="2 3">LHW52907</strain>
    </source>
</reference>
<gene>
    <name evidence="2" type="ORF">D0T12_14060</name>
</gene>
<dbReference type="RefSeq" id="WP_117400006.1">
    <property type="nucleotide sequence ID" value="NZ_QVNQ01000004.1"/>
</dbReference>
<comment type="caution">
    <text evidence="2">The sequence shown here is derived from an EMBL/GenBank/DDBJ whole genome shotgun (WGS) entry which is preliminary data.</text>
</comment>
<protein>
    <submittedName>
        <fullName evidence="2">Uncharacterized protein</fullName>
    </submittedName>
</protein>
<accession>A0A372GH10</accession>
<sequence>MTKAPLQDERSTPAEGSLAAPSVGDVFGDQFFLLVNRHVSAETNVPPAPWPWSGGTEMACSVMDVLNQSGLIASVPIIRDQ</sequence>
<dbReference type="AlphaFoldDB" id="A0A372GH10"/>
<feature type="region of interest" description="Disordered" evidence="1">
    <location>
        <begin position="1"/>
        <end position="21"/>
    </location>
</feature>